<reference evidence="3" key="1">
    <citation type="submission" date="2016-11" db="UniProtKB">
        <authorList>
            <consortium name="WormBaseParasite"/>
        </authorList>
    </citation>
    <scope>IDENTIFICATION</scope>
</reference>
<feature type="compositionally biased region" description="Low complexity" evidence="1">
    <location>
        <begin position="34"/>
        <end position="45"/>
    </location>
</feature>
<keyword evidence="2" id="KW-1185">Reference proteome</keyword>
<feature type="region of interest" description="Disordered" evidence="1">
    <location>
        <begin position="30"/>
        <end position="68"/>
    </location>
</feature>
<protein>
    <submittedName>
        <fullName evidence="3">RBM17</fullName>
    </submittedName>
</protein>
<sequence length="139" mass="15669">MYCLNDDFPSPNVNQWEKMIHEFNPYATPFHPRSSSSMSSESGYSEGDDVINESLVHSDPPAPLDPPTQGFVFNLGVVNAPGPGFRTVQREMDDGTIVVSVDESTPVRNKIKEFSIEELEKQKTITKEMKEKFEKSLDK</sequence>
<evidence type="ECO:0000313" key="2">
    <source>
        <dbReference type="Proteomes" id="UP000095282"/>
    </source>
</evidence>
<name>A0A1I7UTC5_9PELO</name>
<proteinExistence type="predicted"/>
<evidence type="ECO:0000313" key="3">
    <source>
        <dbReference type="WBParaSite" id="Csp11.Scaffold630.g19149.t1"/>
    </source>
</evidence>
<evidence type="ECO:0000256" key="1">
    <source>
        <dbReference type="SAM" id="MobiDB-lite"/>
    </source>
</evidence>
<dbReference type="WBParaSite" id="Csp11.Scaffold630.g19149.t1">
    <property type="protein sequence ID" value="Csp11.Scaffold630.g19149.t1"/>
    <property type="gene ID" value="Csp11.Scaffold630.g19149"/>
</dbReference>
<organism evidence="2 3">
    <name type="scientific">Caenorhabditis tropicalis</name>
    <dbReference type="NCBI Taxonomy" id="1561998"/>
    <lineage>
        <taxon>Eukaryota</taxon>
        <taxon>Metazoa</taxon>
        <taxon>Ecdysozoa</taxon>
        <taxon>Nematoda</taxon>
        <taxon>Chromadorea</taxon>
        <taxon>Rhabditida</taxon>
        <taxon>Rhabditina</taxon>
        <taxon>Rhabditomorpha</taxon>
        <taxon>Rhabditoidea</taxon>
        <taxon>Rhabditidae</taxon>
        <taxon>Peloderinae</taxon>
        <taxon>Caenorhabditis</taxon>
    </lineage>
</organism>
<accession>A0A1I7UTC5</accession>
<dbReference type="Proteomes" id="UP000095282">
    <property type="component" value="Unplaced"/>
</dbReference>
<dbReference type="AlphaFoldDB" id="A0A1I7UTC5"/>